<dbReference type="WBParaSite" id="nRc.2.0.1.t37458-RA">
    <property type="protein sequence ID" value="nRc.2.0.1.t37458-RA"/>
    <property type="gene ID" value="nRc.2.0.1.g37458"/>
</dbReference>
<organism evidence="1 2">
    <name type="scientific">Romanomermis culicivorax</name>
    <name type="common">Nematode worm</name>
    <dbReference type="NCBI Taxonomy" id="13658"/>
    <lineage>
        <taxon>Eukaryota</taxon>
        <taxon>Metazoa</taxon>
        <taxon>Ecdysozoa</taxon>
        <taxon>Nematoda</taxon>
        <taxon>Enoplea</taxon>
        <taxon>Dorylaimia</taxon>
        <taxon>Mermithida</taxon>
        <taxon>Mermithoidea</taxon>
        <taxon>Mermithidae</taxon>
        <taxon>Romanomermis</taxon>
    </lineage>
</organism>
<dbReference type="AlphaFoldDB" id="A0A915KF75"/>
<protein>
    <submittedName>
        <fullName evidence="2">Uncharacterized protein</fullName>
    </submittedName>
</protein>
<name>A0A915KF75_ROMCU</name>
<accession>A0A915KF75</accession>
<dbReference type="Proteomes" id="UP000887565">
    <property type="component" value="Unplaced"/>
</dbReference>
<reference evidence="2" key="1">
    <citation type="submission" date="2022-11" db="UniProtKB">
        <authorList>
            <consortium name="WormBaseParasite"/>
        </authorList>
    </citation>
    <scope>IDENTIFICATION</scope>
</reference>
<keyword evidence="1" id="KW-1185">Reference proteome</keyword>
<evidence type="ECO:0000313" key="2">
    <source>
        <dbReference type="WBParaSite" id="nRc.2.0.1.t37458-RA"/>
    </source>
</evidence>
<sequence length="71" mass="8174">MEQKKEEYNCLDSCQARERSTVLLWRPSYFGACLTLALNVIGAKSVNIRVIWLKLYIFISDVLSIDGKKPH</sequence>
<evidence type="ECO:0000313" key="1">
    <source>
        <dbReference type="Proteomes" id="UP000887565"/>
    </source>
</evidence>
<proteinExistence type="predicted"/>